<protein>
    <submittedName>
        <fullName evidence="1">Uncharacterized protein</fullName>
    </submittedName>
</protein>
<evidence type="ECO:0000313" key="1">
    <source>
        <dbReference type="EMBL" id="KAF7270465.1"/>
    </source>
</evidence>
<evidence type="ECO:0000313" key="2">
    <source>
        <dbReference type="Proteomes" id="UP000625711"/>
    </source>
</evidence>
<keyword evidence="2" id="KW-1185">Reference proteome</keyword>
<dbReference type="AlphaFoldDB" id="A0A834M8I9"/>
<gene>
    <name evidence="1" type="ORF">GWI33_016570</name>
</gene>
<comment type="caution">
    <text evidence="1">The sequence shown here is derived from an EMBL/GenBank/DDBJ whole genome shotgun (WGS) entry which is preliminary data.</text>
</comment>
<reference evidence="1" key="1">
    <citation type="submission" date="2020-08" db="EMBL/GenBank/DDBJ databases">
        <title>Genome sequencing and assembly of the red palm weevil Rhynchophorus ferrugineus.</title>
        <authorList>
            <person name="Dias G.B."/>
            <person name="Bergman C.M."/>
            <person name="Manee M."/>
        </authorList>
    </citation>
    <scope>NUCLEOTIDE SEQUENCE</scope>
    <source>
        <strain evidence="1">AA-2017</strain>
        <tissue evidence="1">Whole larva</tissue>
    </source>
</reference>
<sequence>MMPDLAEVGAFSSFLELTRNDIERSSDNRTMAERHVYMFISLQSVVGDKDLSIQPSYTNEPGLPIVISPPR</sequence>
<organism evidence="1 2">
    <name type="scientific">Rhynchophorus ferrugineus</name>
    <name type="common">Red palm weevil</name>
    <name type="synonym">Curculio ferrugineus</name>
    <dbReference type="NCBI Taxonomy" id="354439"/>
    <lineage>
        <taxon>Eukaryota</taxon>
        <taxon>Metazoa</taxon>
        <taxon>Ecdysozoa</taxon>
        <taxon>Arthropoda</taxon>
        <taxon>Hexapoda</taxon>
        <taxon>Insecta</taxon>
        <taxon>Pterygota</taxon>
        <taxon>Neoptera</taxon>
        <taxon>Endopterygota</taxon>
        <taxon>Coleoptera</taxon>
        <taxon>Polyphaga</taxon>
        <taxon>Cucujiformia</taxon>
        <taxon>Curculionidae</taxon>
        <taxon>Dryophthorinae</taxon>
        <taxon>Rhynchophorus</taxon>
    </lineage>
</organism>
<proteinExistence type="predicted"/>
<accession>A0A834M8I9</accession>
<dbReference type="EMBL" id="JAACXV010014093">
    <property type="protein sequence ID" value="KAF7270465.1"/>
    <property type="molecule type" value="Genomic_DNA"/>
</dbReference>
<dbReference type="Proteomes" id="UP000625711">
    <property type="component" value="Unassembled WGS sequence"/>
</dbReference>
<name>A0A834M8I9_RHYFE</name>